<keyword evidence="2" id="KW-0472">Membrane</keyword>
<organism evidence="4 5">
    <name type="scientific">Gnomoniopsis smithogilvyi</name>
    <dbReference type="NCBI Taxonomy" id="1191159"/>
    <lineage>
        <taxon>Eukaryota</taxon>
        <taxon>Fungi</taxon>
        <taxon>Dikarya</taxon>
        <taxon>Ascomycota</taxon>
        <taxon>Pezizomycotina</taxon>
        <taxon>Sordariomycetes</taxon>
        <taxon>Sordariomycetidae</taxon>
        <taxon>Diaporthales</taxon>
        <taxon>Gnomoniaceae</taxon>
        <taxon>Gnomoniopsis</taxon>
    </lineage>
</organism>
<feature type="domain" description="DUF6536" evidence="3">
    <location>
        <begin position="225"/>
        <end position="376"/>
    </location>
</feature>
<feature type="region of interest" description="Disordered" evidence="1">
    <location>
        <begin position="1"/>
        <end position="73"/>
    </location>
</feature>
<feature type="transmembrane region" description="Helical" evidence="2">
    <location>
        <begin position="229"/>
        <end position="256"/>
    </location>
</feature>
<evidence type="ECO:0000313" key="4">
    <source>
        <dbReference type="EMBL" id="KAJ4396146.1"/>
    </source>
</evidence>
<name>A0A9W8YZI8_9PEZI</name>
<protein>
    <recommendedName>
        <fullName evidence="3">DUF6536 domain-containing protein</fullName>
    </recommendedName>
</protein>
<dbReference type="EMBL" id="JAPEVB010000001">
    <property type="protein sequence ID" value="KAJ4396146.1"/>
    <property type="molecule type" value="Genomic_DNA"/>
</dbReference>
<feature type="transmembrane region" description="Helical" evidence="2">
    <location>
        <begin position="503"/>
        <end position="524"/>
    </location>
</feature>
<dbReference type="Proteomes" id="UP001140453">
    <property type="component" value="Unassembled WGS sequence"/>
</dbReference>
<gene>
    <name evidence="4" type="ORF">N0V93_000364</name>
</gene>
<feature type="transmembrane region" description="Helical" evidence="2">
    <location>
        <begin position="591"/>
        <end position="618"/>
    </location>
</feature>
<proteinExistence type="predicted"/>
<accession>A0A9W8YZI8</accession>
<feature type="transmembrane region" description="Helical" evidence="2">
    <location>
        <begin position="751"/>
        <end position="778"/>
    </location>
</feature>
<sequence>MPHEKDHLSVHRFNGTVTLAQRVEPSSTGSSRPTTSKSSEGVRAATAAEAGHLTDGSAISSQEPPPSRRGRKGFTVHWPFQTQSVATDTLSIFTNNAPALFRRATWNPPKPDDLESTVTSPRDSTLIPDYVVNFIRGETPETVARRKQNGGAKGLRAVDITHQHRPQRSHMALLEGASGGGFSRQHDDGYMHSNSTATSTTTELQQILPGNEKPGKGWRSLSSGWKSGVMLNLALILAILIAGFVCLVIAETKIAFTLGYLDVFTGSCLTARNIDWGLHALINVLVVVFIVGANYIFQVLSSPKRSEISAAHESQKWLEIGVPSVRNFRHIGRGRAALAMGLLALAVATQVIYNSIIFVSETGFDYQLIAVKSSFITGSDFSISNENNNANLTRNELLNIQGLAEQNELTKLSVPACISTFSAAFNNEYQNILFVLSSSSSSDDSLIATFRAGLNASSMSDLSTHTSTTSTQILIDGSPVSFCLAQAILPSNGSCTVNLNGTLFIIVLALNILSLLVTACVLFLPRFVPLVTLGDAIASFLSGPDPATRANPLLSKANLTTGLGGWGFTEGKYWAPTRSPRYLRTASRTQWVIMAVWLFATVALAISALAVTLASQIIDSPVLTAFGTASAHTTYWVPSETPIAALSVAVAIPQVLLAGLYFSVNGLLTTFFLTRESASYAVSPKGTAWQPLRVSAEPVGHQTTSLFLTLPRPISWALAIWFAAMGFVLSQACFVVALTSASEPEMSLLGIGLSGLALVVLLGMLVVLAAVVAGFSLVKVRSAAMADGRALGNPLAFEGGSCSAALSARCHRVPEEAEVWWGKVAWGVVETGQEADGSESVIRHVTYSTKEVKELDGAHQYV</sequence>
<evidence type="ECO:0000259" key="3">
    <source>
        <dbReference type="Pfam" id="PF20163"/>
    </source>
</evidence>
<evidence type="ECO:0000256" key="2">
    <source>
        <dbReference type="SAM" id="Phobius"/>
    </source>
</evidence>
<keyword evidence="2" id="KW-0812">Transmembrane</keyword>
<dbReference type="InterPro" id="IPR046623">
    <property type="entry name" value="DUF6536"/>
</dbReference>
<feature type="transmembrane region" description="Helical" evidence="2">
    <location>
        <begin position="643"/>
        <end position="664"/>
    </location>
</feature>
<evidence type="ECO:0000256" key="1">
    <source>
        <dbReference type="SAM" id="MobiDB-lite"/>
    </source>
</evidence>
<dbReference type="PANTHER" id="PTHR35395">
    <property type="entry name" value="DUF6536 DOMAIN-CONTAINING PROTEIN"/>
    <property type="match status" value="1"/>
</dbReference>
<reference evidence="4" key="1">
    <citation type="submission" date="2022-10" db="EMBL/GenBank/DDBJ databases">
        <title>Tapping the CABI collections for fungal endophytes: first genome assemblies for Collariella, Neodidymelliopsis, Ascochyta clinopodiicola, Didymella pomorum, Didymosphaeria variabile, Neocosmospora piperis and Neocucurbitaria cava.</title>
        <authorList>
            <person name="Hill R."/>
        </authorList>
    </citation>
    <scope>NUCLEOTIDE SEQUENCE</scope>
    <source>
        <strain evidence="4">IMI 355082</strain>
    </source>
</reference>
<feature type="transmembrane region" description="Helical" evidence="2">
    <location>
        <begin position="716"/>
        <end position="739"/>
    </location>
</feature>
<keyword evidence="5" id="KW-1185">Reference proteome</keyword>
<feature type="transmembrane region" description="Helical" evidence="2">
    <location>
        <begin position="276"/>
        <end position="297"/>
    </location>
</feature>
<dbReference type="OrthoDB" id="5429634at2759"/>
<feature type="transmembrane region" description="Helical" evidence="2">
    <location>
        <begin position="336"/>
        <end position="353"/>
    </location>
</feature>
<evidence type="ECO:0000313" key="5">
    <source>
        <dbReference type="Proteomes" id="UP001140453"/>
    </source>
</evidence>
<feature type="compositionally biased region" description="Low complexity" evidence="1">
    <location>
        <begin position="26"/>
        <end position="39"/>
    </location>
</feature>
<dbReference type="AlphaFoldDB" id="A0A9W8YZI8"/>
<dbReference type="Pfam" id="PF20163">
    <property type="entry name" value="DUF6536"/>
    <property type="match status" value="1"/>
</dbReference>
<comment type="caution">
    <text evidence="4">The sequence shown here is derived from an EMBL/GenBank/DDBJ whole genome shotgun (WGS) entry which is preliminary data.</text>
</comment>
<keyword evidence="2" id="KW-1133">Transmembrane helix</keyword>
<dbReference type="PANTHER" id="PTHR35395:SF1">
    <property type="entry name" value="DUF6536 DOMAIN-CONTAINING PROTEIN"/>
    <property type="match status" value="1"/>
</dbReference>